<feature type="transmembrane region" description="Helical" evidence="1">
    <location>
        <begin position="244"/>
        <end position="264"/>
    </location>
</feature>
<feature type="transmembrane region" description="Helical" evidence="1">
    <location>
        <begin position="111"/>
        <end position="130"/>
    </location>
</feature>
<keyword evidence="1" id="KW-1003">Cell membrane</keyword>
<name>A0A1X1AHF6_PSEPU</name>
<feature type="transmembrane region" description="Helical" evidence="1">
    <location>
        <begin position="297"/>
        <end position="316"/>
    </location>
</feature>
<keyword evidence="1" id="KW-0288">FMN</keyword>
<reference evidence="2 3" key="2">
    <citation type="submission" date="2018-03" db="EMBL/GenBank/DDBJ databases">
        <title>Draft genome of Pseudomonas putida strain KH-18-2.</title>
        <authorList>
            <person name="Yoshizawa S."/>
            <person name="Khan N.H."/>
            <person name="Nishimura M."/>
            <person name="Chiura H.X."/>
            <person name="Ogura Y."/>
            <person name="Hayashi T."/>
            <person name="Kogure K."/>
        </authorList>
    </citation>
    <scope>NUCLEOTIDE SEQUENCE [LARGE SCALE GENOMIC DNA]</scope>
    <source>
        <strain evidence="2 3">KH-18-2</strain>
    </source>
</reference>
<keyword evidence="1" id="KW-0813">Transport</keyword>
<dbReference type="AlphaFoldDB" id="A0A1X1AHF6"/>
<dbReference type="EMBL" id="MING01000083">
    <property type="protein sequence ID" value="POG03736.1"/>
    <property type="molecule type" value="Genomic_DNA"/>
</dbReference>
<comment type="cofactor">
    <cofactor evidence="1">
        <name>FMN</name>
        <dbReference type="ChEBI" id="CHEBI:58210"/>
    </cofactor>
</comment>
<comment type="similarity">
    <text evidence="1">Belongs to the NqrB/RnfD family.</text>
</comment>
<evidence type="ECO:0000313" key="3">
    <source>
        <dbReference type="Proteomes" id="UP000237378"/>
    </source>
</evidence>
<comment type="subcellular location">
    <subcellularLocation>
        <location evidence="1">Cell inner membrane</location>
        <topology evidence="1">Multi-pass membrane protein</topology>
    </subcellularLocation>
</comment>
<dbReference type="RefSeq" id="WP_021781979.1">
    <property type="nucleotide sequence ID" value="NZ_CP047152.1"/>
</dbReference>
<dbReference type="PANTHER" id="PTHR30578">
    <property type="entry name" value="ELECTRON TRANSPORT COMPLEX PROTEIN RNFD"/>
    <property type="match status" value="1"/>
</dbReference>
<evidence type="ECO:0000313" key="2">
    <source>
        <dbReference type="EMBL" id="POG03736.1"/>
    </source>
</evidence>
<feature type="transmembrane region" description="Helical" evidence="1">
    <location>
        <begin position="214"/>
        <end position="232"/>
    </location>
</feature>
<dbReference type="Proteomes" id="UP000237378">
    <property type="component" value="Unassembled WGS sequence"/>
</dbReference>
<sequence>MSSPDPRLRTSMGLVLLACTPGLLALMWLHGWGMVLNLLLCASAALLCEALLLALRNQSLSQALNDGSALVTAVLLAAALPTLAPWWLPVIAACVAIGIGKQAYGGVGRNLFNPAMVGYAFVLLSFPLQMNHWPAQAPGLLDSLQQVFAGGDQIDAWARPTLLDGLRHNRSLTIDELFASHPGFGSIGGAGSEWVNLAFLLGGLFLLQRKVISWHAPAGLLAGLLIFSLLGWNGSGSDSNGSPLLHLFSGSTMLAAFFIATEPVSGPRNDWAKLCFGLGTGLLIYLIRTWGSYPDGTAFAVLLMNLLAPALERVAVQRQQAAR</sequence>
<keyword evidence="1" id="KW-1133">Transmembrane helix</keyword>
<feature type="transmembrane region" description="Helical" evidence="1">
    <location>
        <begin position="271"/>
        <end position="291"/>
    </location>
</feature>
<keyword evidence="1" id="KW-0285">Flavoprotein</keyword>
<comment type="caution">
    <text evidence="1">Lacks conserved residue(s) required for the propagation of feature annotation.</text>
</comment>
<feature type="transmembrane region" description="Helical" evidence="1">
    <location>
        <begin position="187"/>
        <end position="207"/>
    </location>
</feature>
<dbReference type="GO" id="GO:0022900">
    <property type="term" value="P:electron transport chain"/>
    <property type="evidence" value="ECO:0007669"/>
    <property type="project" value="UniProtKB-UniRule"/>
</dbReference>
<comment type="function">
    <text evidence="1">Part of a membrane-bound complex that couples electron transfer with translocation of ions across the membrane.</text>
</comment>
<feature type="transmembrane region" description="Helical" evidence="1">
    <location>
        <begin position="12"/>
        <end position="29"/>
    </location>
</feature>
<reference evidence="2 3" key="1">
    <citation type="submission" date="2016-08" db="EMBL/GenBank/DDBJ databases">
        <authorList>
            <person name="Seilhamer J.J."/>
        </authorList>
    </citation>
    <scope>NUCLEOTIDE SEQUENCE [LARGE SCALE GENOMIC DNA]</scope>
    <source>
        <strain evidence="2 3">KH-18-2</strain>
    </source>
</reference>
<comment type="caution">
    <text evidence="2">The sequence shown here is derived from an EMBL/GenBank/DDBJ whole genome shotgun (WGS) entry which is preliminary data.</text>
</comment>
<accession>A0A1X1AHF6</accession>
<dbReference type="PANTHER" id="PTHR30578:SF0">
    <property type="entry name" value="ION-TRANSLOCATING OXIDOREDUCTASE COMPLEX SUBUNIT D"/>
    <property type="match status" value="1"/>
</dbReference>
<dbReference type="GO" id="GO:0005886">
    <property type="term" value="C:plasma membrane"/>
    <property type="evidence" value="ECO:0007669"/>
    <property type="project" value="UniProtKB-SubCell"/>
</dbReference>
<keyword evidence="1" id="KW-0249">Electron transport</keyword>
<gene>
    <name evidence="1" type="primary">rnfD</name>
    <name evidence="2" type="ORF">BGP82_20975</name>
</gene>
<protein>
    <recommendedName>
        <fullName evidence="1">Ion-translocating oxidoreductase complex subunit D</fullName>
        <ecNumber evidence="1">7.-.-.-</ecNumber>
    </recommendedName>
    <alternativeName>
        <fullName evidence="1">Rnf electron transport complex subunit D</fullName>
    </alternativeName>
</protein>
<dbReference type="HAMAP" id="MF_00462">
    <property type="entry name" value="RsxD_RnfD"/>
    <property type="match status" value="1"/>
</dbReference>
<dbReference type="InterPro" id="IPR011303">
    <property type="entry name" value="RnfD_bac"/>
</dbReference>
<dbReference type="NCBIfam" id="TIGR01946">
    <property type="entry name" value="rnfD"/>
    <property type="match status" value="1"/>
</dbReference>
<comment type="subunit">
    <text evidence="1">The complex is composed of six subunits: RnfA, RnfB, RnfC, RnfD, RnfE and RnfG.</text>
</comment>
<dbReference type="Pfam" id="PF03116">
    <property type="entry name" value="NQR2_RnfD_RnfE"/>
    <property type="match status" value="1"/>
</dbReference>
<feature type="transmembrane region" description="Helical" evidence="1">
    <location>
        <begin position="62"/>
        <end position="80"/>
    </location>
</feature>
<evidence type="ECO:0000256" key="1">
    <source>
        <dbReference type="HAMAP-Rule" id="MF_00462"/>
    </source>
</evidence>
<keyword evidence="1" id="KW-0597">Phosphoprotein</keyword>
<dbReference type="InterPro" id="IPR004338">
    <property type="entry name" value="NqrB/RnfD"/>
</dbReference>
<proteinExistence type="inferred from homology"/>
<keyword evidence="1" id="KW-0472">Membrane</keyword>
<feature type="transmembrane region" description="Helical" evidence="1">
    <location>
        <begin position="35"/>
        <end position="55"/>
    </location>
</feature>
<keyword evidence="1" id="KW-1278">Translocase</keyword>
<keyword evidence="1" id="KW-0812">Transmembrane</keyword>
<dbReference type="GO" id="GO:0055085">
    <property type="term" value="P:transmembrane transport"/>
    <property type="evidence" value="ECO:0007669"/>
    <property type="project" value="InterPro"/>
</dbReference>
<keyword evidence="1" id="KW-0997">Cell inner membrane</keyword>
<dbReference type="EC" id="7.-.-.-" evidence="1"/>
<organism evidence="2 3">
    <name type="scientific">Pseudomonas putida</name>
    <name type="common">Arthrobacter siderocapsulatus</name>
    <dbReference type="NCBI Taxonomy" id="303"/>
    <lineage>
        <taxon>Bacteria</taxon>
        <taxon>Pseudomonadati</taxon>
        <taxon>Pseudomonadota</taxon>
        <taxon>Gammaproteobacteria</taxon>
        <taxon>Pseudomonadales</taxon>
        <taxon>Pseudomonadaceae</taxon>
        <taxon>Pseudomonas</taxon>
    </lineage>
</organism>